<keyword evidence="5 10" id="KW-0436">Ligase</keyword>
<dbReference type="GO" id="GO:0008270">
    <property type="term" value="F:zinc ion binding"/>
    <property type="evidence" value="ECO:0007669"/>
    <property type="project" value="UniProtKB-UniRule"/>
</dbReference>
<dbReference type="InterPro" id="IPR020058">
    <property type="entry name" value="Glu/Gln-tRNA-synth_Ib_cat-dom"/>
</dbReference>
<evidence type="ECO:0000256" key="8">
    <source>
        <dbReference type="ARBA" id="ARBA00022917"/>
    </source>
</evidence>
<dbReference type="AlphaFoldDB" id="A0A0G1W8M4"/>
<evidence type="ECO:0000313" key="14">
    <source>
        <dbReference type="Proteomes" id="UP000034224"/>
    </source>
</evidence>
<keyword evidence="7 10" id="KW-0067">ATP-binding</keyword>
<comment type="caution">
    <text evidence="13">The sequence shown here is derived from an EMBL/GenBank/DDBJ whole genome shotgun (WGS) entry which is preliminary data.</text>
</comment>
<dbReference type="FunFam" id="3.40.50.620:FF:000007">
    <property type="entry name" value="Glutamate--tRNA ligase"/>
    <property type="match status" value="1"/>
</dbReference>
<comment type="subcellular location">
    <subcellularLocation>
        <location evidence="1 10">Cytoplasm</location>
    </subcellularLocation>
</comment>
<dbReference type="GO" id="GO:0004818">
    <property type="term" value="F:glutamate-tRNA ligase activity"/>
    <property type="evidence" value="ECO:0007669"/>
    <property type="project" value="UniProtKB-UniRule"/>
</dbReference>
<dbReference type="PANTHER" id="PTHR43311">
    <property type="entry name" value="GLUTAMATE--TRNA LIGASE"/>
    <property type="match status" value="1"/>
</dbReference>
<reference evidence="13 14" key="1">
    <citation type="journal article" date="2015" name="Nature">
        <title>rRNA introns, odd ribosomes, and small enigmatic genomes across a large radiation of phyla.</title>
        <authorList>
            <person name="Brown C.T."/>
            <person name="Hug L.A."/>
            <person name="Thomas B.C."/>
            <person name="Sharon I."/>
            <person name="Castelle C.J."/>
            <person name="Singh A."/>
            <person name="Wilkins M.J."/>
            <person name="Williams K.H."/>
            <person name="Banfield J.F."/>
        </authorList>
    </citation>
    <scope>NUCLEOTIDE SEQUENCE [LARGE SCALE GENOMIC DNA]</scope>
</reference>
<keyword evidence="6 10" id="KW-0547">Nucleotide-binding</keyword>
<evidence type="ECO:0000256" key="5">
    <source>
        <dbReference type="ARBA" id="ARBA00022598"/>
    </source>
</evidence>
<comment type="subunit">
    <text evidence="3 10">Monomer.</text>
</comment>
<keyword evidence="9 10" id="KW-0030">Aminoacyl-tRNA synthetase</keyword>
<dbReference type="Pfam" id="PF19269">
    <property type="entry name" value="Anticodon_2"/>
    <property type="match status" value="1"/>
</dbReference>
<feature type="binding site" evidence="10">
    <location>
        <position position="104"/>
    </location>
    <ligand>
        <name>Zn(2+)</name>
        <dbReference type="ChEBI" id="CHEBI:29105"/>
    </ligand>
</feature>
<dbReference type="PANTHER" id="PTHR43311:SF2">
    <property type="entry name" value="GLUTAMATE--TRNA LIGASE, MITOCHONDRIAL-RELATED"/>
    <property type="match status" value="1"/>
</dbReference>
<evidence type="ECO:0000256" key="6">
    <source>
        <dbReference type="ARBA" id="ARBA00022741"/>
    </source>
</evidence>
<organism evidence="13 14">
    <name type="scientific">Candidatus Jorgensenbacteria bacterium GW2011_GWB1_50_10</name>
    <dbReference type="NCBI Taxonomy" id="1618665"/>
    <lineage>
        <taxon>Bacteria</taxon>
        <taxon>Candidatus Joergenseniibacteriota</taxon>
    </lineage>
</organism>
<evidence type="ECO:0000256" key="10">
    <source>
        <dbReference type="HAMAP-Rule" id="MF_00022"/>
    </source>
</evidence>
<protein>
    <recommendedName>
        <fullName evidence="10">Glutamate--tRNA ligase</fullName>
        <ecNumber evidence="10">6.1.1.17</ecNumber>
    </recommendedName>
    <alternativeName>
        <fullName evidence="10">Glutamyl-tRNA synthetase</fullName>
        <shortName evidence="10">GluRS</shortName>
    </alternativeName>
</protein>
<comment type="cofactor">
    <cofactor evidence="10">
        <name>Zn(2+)</name>
        <dbReference type="ChEBI" id="CHEBI:29105"/>
    </cofactor>
    <text evidence="10">Binds 1 zinc ion per subunit.</text>
</comment>
<evidence type="ECO:0000256" key="1">
    <source>
        <dbReference type="ARBA" id="ARBA00004496"/>
    </source>
</evidence>
<comment type="similarity">
    <text evidence="2 10">Belongs to the class-I aminoacyl-tRNA synthetase family. Glutamate--tRNA ligase type 1 subfamily.</text>
</comment>
<dbReference type="InterPro" id="IPR004527">
    <property type="entry name" value="Glu-tRNA-ligase_bac/mito"/>
</dbReference>
<feature type="domain" description="Aminoacyl-tRNA synthetase class I anticodon-binding" evidence="12">
    <location>
        <begin position="329"/>
        <end position="464"/>
    </location>
</feature>
<dbReference type="InterPro" id="IPR049940">
    <property type="entry name" value="GluQ/Sye"/>
</dbReference>
<feature type="binding site" evidence="10">
    <location>
        <position position="131"/>
    </location>
    <ligand>
        <name>Zn(2+)</name>
        <dbReference type="ChEBI" id="CHEBI:29105"/>
    </ligand>
</feature>
<dbReference type="PROSITE" id="PS00178">
    <property type="entry name" value="AA_TRNA_LIGASE_I"/>
    <property type="match status" value="1"/>
</dbReference>
<evidence type="ECO:0000313" key="13">
    <source>
        <dbReference type="EMBL" id="KKW15068.1"/>
    </source>
</evidence>
<comment type="function">
    <text evidence="10">Catalyzes the attachment of glutamate to tRNA(Glu) in a two-step reaction: glutamate is first activated by ATP to form Glu-AMP and then transferred to the acceptor end of tRNA(Glu).</text>
</comment>
<dbReference type="GO" id="GO:0006424">
    <property type="term" value="P:glutamyl-tRNA aminoacylation"/>
    <property type="evidence" value="ECO:0007669"/>
    <property type="project" value="UniProtKB-UniRule"/>
</dbReference>
<keyword evidence="4 10" id="KW-0963">Cytoplasm</keyword>
<dbReference type="InterPro" id="IPR033910">
    <property type="entry name" value="GluRS_core"/>
</dbReference>
<sequence length="468" mass="53291">MNPGPKREIRVRFAPSPTGPLHLGNARAALFNWLFARHEGGKFLVRIEDTDKERSKKEFEKDILEGLVWLGLEPDEEPIRQSERLEIYAESLQKLLNEKKAYWCFCTPEELEAERQNQLSQGFAPKYGGRCRHLPPDEADARIKKSGKAVIRIRMPEKKVSFNDLVKGKIEFDMALVGDVIIAKSLREPLYNFAASVDDVLTNISHVIRGEDHISNTPKQIVIQEALGLEGPQFAHLPLILGTGRQKLSKRRLETSLNDYKKEGYLAEAMLNFLALLGWHPREDREVINRQDLVKEFTLERVQKGGAVFNEEKLNWLNAHYIKTAKTEELMEKLKPFVPKTWLAKKKVLQNIIETEKERIKNLKGFKDMAAFFFGLPDYDAKLLIWKETPKERILANLKSVHDITKNSASPEPEILALAEKEGRGEVLWPLRAALSGQDASPGPIEILKVLGKTESLKRIGKAIKKLG</sequence>
<keyword evidence="10" id="KW-0479">Metal-binding</keyword>
<feature type="short sequence motif" description="'HIGH' region" evidence="10">
    <location>
        <begin position="15"/>
        <end position="25"/>
    </location>
</feature>
<dbReference type="Gene3D" id="3.40.50.620">
    <property type="entry name" value="HUPs"/>
    <property type="match status" value="1"/>
</dbReference>
<dbReference type="CDD" id="cd00808">
    <property type="entry name" value="GluRS_core"/>
    <property type="match status" value="1"/>
</dbReference>
<feature type="binding site" evidence="10">
    <location>
        <position position="106"/>
    </location>
    <ligand>
        <name>Zn(2+)</name>
        <dbReference type="ChEBI" id="CHEBI:29105"/>
    </ligand>
</feature>
<dbReference type="NCBIfam" id="TIGR00464">
    <property type="entry name" value="gltX_bact"/>
    <property type="match status" value="1"/>
</dbReference>
<feature type="binding site" evidence="10">
    <location>
        <position position="250"/>
    </location>
    <ligand>
        <name>ATP</name>
        <dbReference type="ChEBI" id="CHEBI:30616"/>
    </ligand>
</feature>
<evidence type="ECO:0000256" key="4">
    <source>
        <dbReference type="ARBA" id="ARBA00022490"/>
    </source>
</evidence>
<evidence type="ECO:0000256" key="3">
    <source>
        <dbReference type="ARBA" id="ARBA00011245"/>
    </source>
</evidence>
<dbReference type="PRINTS" id="PR00987">
    <property type="entry name" value="TRNASYNTHGLU"/>
</dbReference>
<proteinExistence type="inferred from homology"/>
<dbReference type="EMBL" id="LCQK01000002">
    <property type="protein sequence ID" value="KKW15068.1"/>
    <property type="molecule type" value="Genomic_DNA"/>
</dbReference>
<evidence type="ECO:0000256" key="9">
    <source>
        <dbReference type="ARBA" id="ARBA00023146"/>
    </source>
</evidence>
<dbReference type="InterPro" id="IPR020751">
    <property type="entry name" value="aa-tRNA-synth_I_codon-bd_sub2"/>
</dbReference>
<dbReference type="InterPro" id="IPR045462">
    <property type="entry name" value="aa-tRNA-synth_I_cd-bd"/>
</dbReference>
<dbReference type="SUPFAM" id="SSF52374">
    <property type="entry name" value="Nucleotidylyl transferase"/>
    <property type="match status" value="1"/>
</dbReference>
<dbReference type="EC" id="6.1.1.17" evidence="10"/>
<dbReference type="InterPro" id="IPR001412">
    <property type="entry name" value="aa-tRNA-synth_I_CS"/>
</dbReference>
<feature type="short sequence motif" description="'KMSKS' region" evidence="10">
    <location>
        <begin position="247"/>
        <end position="251"/>
    </location>
</feature>
<feature type="domain" description="Glutamyl/glutaminyl-tRNA synthetase class Ib catalytic" evidence="11">
    <location>
        <begin position="8"/>
        <end position="316"/>
    </location>
</feature>
<comment type="catalytic activity">
    <reaction evidence="10">
        <text>tRNA(Glu) + L-glutamate + ATP = L-glutamyl-tRNA(Glu) + AMP + diphosphate</text>
        <dbReference type="Rhea" id="RHEA:23540"/>
        <dbReference type="Rhea" id="RHEA-COMP:9663"/>
        <dbReference type="Rhea" id="RHEA-COMP:9680"/>
        <dbReference type="ChEBI" id="CHEBI:29985"/>
        <dbReference type="ChEBI" id="CHEBI:30616"/>
        <dbReference type="ChEBI" id="CHEBI:33019"/>
        <dbReference type="ChEBI" id="CHEBI:78442"/>
        <dbReference type="ChEBI" id="CHEBI:78520"/>
        <dbReference type="ChEBI" id="CHEBI:456215"/>
        <dbReference type="EC" id="6.1.1.17"/>
    </reaction>
</comment>
<dbReference type="Gene3D" id="1.10.10.350">
    <property type="match status" value="1"/>
</dbReference>
<keyword evidence="8 10" id="KW-0648">Protein biosynthesis</keyword>
<feature type="binding site" evidence="10">
    <location>
        <position position="133"/>
    </location>
    <ligand>
        <name>Zn(2+)</name>
        <dbReference type="ChEBI" id="CHEBI:29105"/>
    </ligand>
</feature>
<dbReference type="STRING" id="1618665.UY55_C0002G0126"/>
<dbReference type="Pfam" id="PF00749">
    <property type="entry name" value="tRNA-synt_1c"/>
    <property type="match status" value="1"/>
</dbReference>
<evidence type="ECO:0000259" key="12">
    <source>
        <dbReference type="Pfam" id="PF19269"/>
    </source>
</evidence>
<evidence type="ECO:0000256" key="2">
    <source>
        <dbReference type="ARBA" id="ARBA00007894"/>
    </source>
</evidence>
<dbReference type="GO" id="GO:0005829">
    <property type="term" value="C:cytosol"/>
    <property type="evidence" value="ECO:0007669"/>
    <property type="project" value="TreeGrafter"/>
</dbReference>
<dbReference type="HAMAP" id="MF_00022">
    <property type="entry name" value="Glu_tRNA_synth_type1"/>
    <property type="match status" value="1"/>
</dbReference>
<evidence type="ECO:0000256" key="7">
    <source>
        <dbReference type="ARBA" id="ARBA00022840"/>
    </source>
</evidence>
<gene>
    <name evidence="10" type="primary">gltX</name>
    <name evidence="13" type="ORF">UY55_C0002G0126</name>
</gene>
<keyword evidence="10" id="KW-0862">Zinc</keyword>
<dbReference type="InterPro" id="IPR008925">
    <property type="entry name" value="aa_tRNA-synth_I_cd-bd_sf"/>
</dbReference>
<dbReference type="InterPro" id="IPR000924">
    <property type="entry name" value="Glu/Gln-tRNA-synth"/>
</dbReference>
<dbReference type="GO" id="GO:0000049">
    <property type="term" value="F:tRNA binding"/>
    <property type="evidence" value="ECO:0007669"/>
    <property type="project" value="InterPro"/>
</dbReference>
<dbReference type="GO" id="GO:0005524">
    <property type="term" value="F:ATP binding"/>
    <property type="evidence" value="ECO:0007669"/>
    <property type="project" value="UniProtKB-UniRule"/>
</dbReference>
<name>A0A0G1W8M4_9BACT</name>
<dbReference type="SUPFAM" id="SSF48163">
    <property type="entry name" value="An anticodon-binding domain of class I aminoacyl-tRNA synthetases"/>
    <property type="match status" value="1"/>
</dbReference>
<dbReference type="Proteomes" id="UP000034224">
    <property type="component" value="Unassembled WGS sequence"/>
</dbReference>
<dbReference type="PATRIC" id="fig|1618665.3.peg.410"/>
<evidence type="ECO:0000259" key="11">
    <source>
        <dbReference type="Pfam" id="PF00749"/>
    </source>
</evidence>
<accession>A0A0G1W8M4</accession>
<dbReference type="InterPro" id="IPR014729">
    <property type="entry name" value="Rossmann-like_a/b/a_fold"/>
</dbReference>